<dbReference type="InParanoid" id="G0MW86"/>
<keyword evidence="4" id="KW-1185">Reference proteome</keyword>
<evidence type="ECO:0000313" key="4">
    <source>
        <dbReference type="Proteomes" id="UP000008068"/>
    </source>
</evidence>
<dbReference type="InterPro" id="IPR014721">
    <property type="entry name" value="Ribsml_uS5_D2-typ_fold_subgr"/>
</dbReference>
<accession>G0MW86</accession>
<dbReference type="SUPFAM" id="SSF54211">
    <property type="entry name" value="Ribosomal protein S5 domain 2-like"/>
    <property type="match status" value="1"/>
</dbReference>
<dbReference type="AlphaFoldDB" id="G0MW86"/>
<feature type="domain" description="Switch protein XOL-1 N-terminal" evidence="2">
    <location>
        <begin position="22"/>
        <end position="80"/>
    </location>
</feature>
<dbReference type="InterPro" id="IPR020568">
    <property type="entry name" value="Ribosomal_Su5_D2-typ_SF"/>
</dbReference>
<evidence type="ECO:0000259" key="2">
    <source>
        <dbReference type="Pfam" id="PF09108"/>
    </source>
</evidence>
<dbReference type="InterPro" id="IPR015192">
    <property type="entry name" value="Xol-1_N"/>
</dbReference>
<dbReference type="Gene3D" id="3.30.230.10">
    <property type="match status" value="1"/>
</dbReference>
<proteinExistence type="predicted"/>
<dbReference type="EMBL" id="GL379816">
    <property type="protein sequence ID" value="EGT45999.1"/>
    <property type="molecule type" value="Genomic_DNA"/>
</dbReference>
<evidence type="ECO:0000256" key="1">
    <source>
        <dbReference type="SAM" id="MobiDB-lite"/>
    </source>
</evidence>
<dbReference type="HOGENOM" id="CLU_060611_0_0_1"/>
<dbReference type="Pfam" id="PF09108">
    <property type="entry name" value="Xol-1_N"/>
    <property type="match status" value="1"/>
</dbReference>
<dbReference type="Proteomes" id="UP000008068">
    <property type="component" value="Unassembled WGS sequence"/>
</dbReference>
<feature type="compositionally biased region" description="Basic and acidic residues" evidence="1">
    <location>
        <begin position="314"/>
        <end position="325"/>
    </location>
</feature>
<organism evidence="4">
    <name type="scientific">Caenorhabditis brenneri</name>
    <name type="common">Nematode worm</name>
    <dbReference type="NCBI Taxonomy" id="135651"/>
    <lineage>
        <taxon>Eukaryota</taxon>
        <taxon>Metazoa</taxon>
        <taxon>Ecdysozoa</taxon>
        <taxon>Nematoda</taxon>
        <taxon>Chromadorea</taxon>
        <taxon>Rhabditida</taxon>
        <taxon>Rhabditina</taxon>
        <taxon>Rhabditomorpha</taxon>
        <taxon>Rhabditoidea</taxon>
        <taxon>Rhabditidae</taxon>
        <taxon>Peloderinae</taxon>
        <taxon>Caenorhabditis</taxon>
    </lineage>
</organism>
<feature type="region of interest" description="Disordered" evidence="1">
    <location>
        <begin position="294"/>
        <end position="334"/>
    </location>
</feature>
<gene>
    <name evidence="3" type="ORF">CAEBREN_07955</name>
</gene>
<protein>
    <recommendedName>
        <fullName evidence="2">Switch protein XOL-1 N-terminal domain-containing protein</fullName>
    </recommendedName>
</protein>
<sequence>MASMIQGSTVTSGIILIGIRFLDYFNEVSPLAVLVSIWKNLQGREPEIGDTERLESVLFAVLDEFNIKIDARKTVLTATLEGSKEQFHIRPKSGDGDKITRVPNKWFFKTCSMSTIVTNVEMTPEKTPFLPDDVLIAELEDCFNSATDDLKIRKSVSEIGKIMRRFSDARMELRSGNNENIVFDIDMDVGISKFETANETSGNINGHEIKTNGGLCLYNGENYWRQTLTFFVNTSEILKQTNEVIEFIMFELILPSAGAVFNPAWGSSEPTHRAVLKLQKLPEKVVDPKVYPQVITVNPDKKPTGATEATGEPSAKRGRPDHDDTYDGSDDSMA</sequence>
<name>G0MW86_CAEBE</name>
<evidence type="ECO:0000313" key="3">
    <source>
        <dbReference type="EMBL" id="EGT45999.1"/>
    </source>
</evidence>
<reference evidence="4" key="1">
    <citation type="submission" date="2011-07" db="EMBL/GenBank/DDBJ databases">
        <authorList>
            <consortium name="Caenorhabditis brenneri Sequencing and Analysis Consortium"/>
            <person name="Wilson R.K."/>
        </authorList>
    </citation>
    <scope>NUCLEOTIDE SEQUENCE [LARGE SCALE GENOMIC DNA]</scope>
    <source>
        <strain evidence="4">PB2801</strain>
    </source>
</reference>